<accession>A0A3D8RIK3</accession>
<protein>
    <submittedName>
        <fullName evidence="2">Uncharacterized protein</fullName>
    </submittedName>
</protein>
<sequence length="314" mass="36792">MTYELRKPGNWRGERELYTHYRDGRIGDLVNLFNLYQKYAITYQHLLQQVPAQTRWLRSSRRQMERINGQEDVLLVLGWCPLKDAVVRLDAETGEMCFTEQLDCRRNAADNGCEGNYTNKTPNLINFIALMTELTVATKQYDIKFSGVWGFSKLFAQLLDTDVFPRLPFLANVPRKFCCFHISRIYDPKSPDVRKVLCLNVLESLASVVEMDPYFLYEEMRKWFESEGESDARVRFRLLPITDEVQLPEEKYLLGNDLDILLEEAPRPPSPPPMHFWKPAPSSPPQKIPLLYRPRYPLRGPPQKLYRRGARDLR</sequence>
<organism evidence="2 3">
    <name type="scientific">Coleophoma crateriformis</name>
    <dbReference type="NCBI Taxonomy" id="565419"/>
    <lineage>
        <taxon>Eukaryota</taxon>
        <taxon>Fungi</taxon>
        <taxon>Dikarya</taxon>
        <taxon>Ascomycota</taxon>
        <taxon>Pezizomycotina</taxon>
        <taxon>Leotiomycetes</taxon>
        <taxon>Helotiales</taxon>
        <taxon>Dermateaceae</taxon>
        <taxon>Coleophoma</taxon>
    </lineage>
</organism>
<dbReference type="OrthoDB" id="3552596at2759"/>
<comment type="caution">
    <text evidence="2">The sequence shown here is derived from an EMBL/GenBank/DDBJ whole genome shotgun (WGS) entry which is preliminary data.</text>
</comment>
<gene>
    <name evidence="2" type="ORF">BP5796_07324</name>
</gene>
<dbReference type="AlphaFoldDB" id="A0A3D8RIK3"/>
<keyword evidence="3" id="KW-1185">Reference proteome</keyword>
<evidence type="ECO:0000256" key="1">
    <source>
        <dbReference type="SAM" id="MobiDB-lite"/>
    </source>
</evidence>
<evidence type="ECO:0000313" key="3">
    <source>
        <dbReference type="Proteomes" id="UP000256328"/>
    </source>
</evidence>
<evidence type="ECO:0000313" key="2">
    <source>
        <dbReference type="EMBL" id="RDW73882.1"/>
    </source>
</evidence>
<name>A0A3D8RIK3_9HELO</name>
<feature type="region of interest" description="Disordered" evidence="1">
    <location>
        <begin position="291"/>
        <end position="314"/>
    </location>
</feature>
<dbReference type="Proteomes" id="UP000256328">
    <property type="component" value="Unassembled WGS sequence"/>
</dbReference>
<feature type="compositionally biased region" description="Low complexity" evidence="1">
    <location>
        <begin position="291"/>
        <end position="302"/>
    </location>
</feature>
<proteinExistence type="predicted"/>
<reference evidence="2 3" key="1">
    <citation type="journal article" date="2018" name="IMA Fungus">
        <title>IMA Genome-F 9: Draft genome sequence of Annulohypoxylon stygium, Aspergillus mulundensis, Berkeleyomyces basicola (syn. Thielaviopsis basicola), Ceratocystis smalleyi, two Cercospora beticola strains, Coleophoma cylindrospora, Fusarium fracticaudum, Phialophora cf. hyalina, and Morchella septimelata.</title>
        <authorList>
            <person name="Wingfield B.D."/>
            <person name="Bills G.F."/>
            <person name="Dong Y."/>
            <person name="Huang W."/>
            <person name="Nel W.J."/>
            <person name="Swalarsk-Parry B.S."/>
            <person name="Vaghefi N."/>
            <person name="Wilken P.M."/>
            <person name="An Z."/>
            <person name="de Beer Z.W."/>
            <person name="De Vos L."/>
            <person name="Chen L."/>
            <person name="Duong T.A."/>
            <person name="Gao Y."/>
            <person name="Hammerbacher A."/>
            <person name="Kikkert J.R."/>
            <person name="Li Y."/>
            <person name="Li H."/>
            <person name="Li K."/>
            <person name="Li Q."/>
            <person name="Liu X."/>
            <person name="Ma X."/>
            <person name="Naidoo K."/>
            <person name="Pethybridge S.J."/>
            <person name="Sun J."/>
            <person name="Steenkamp E.T."/>
            <person name="van der Nest M.A."/>
            <person name="van Wyk S."/>
            <person name="Wingfield M.J."/>
            <person name="Xiong C."/>
            <person name="Yue Q."/>
            <person name="Zhang X."/>
        </authorList>
    </citation>
    <scope>NUCLEOTIDE SEQUENCE [LARGE SCALE GENOMIC DNA]</scope>
    <source>
        <strain evidence="2 3">BP5796</strain>
    </source>
</reference>
<dbReference type="EMBL" id="PDLN01000010">
    <property type="protein sequence ID" value="RDW73882.1"/>
    <property type="molecule type" value="Genomic_DNA"/>
</dbReference>